<dbReference type="EMBL" id="QGDD01000010">
    <property type="protein sequence ID" value="PWN01370.1"/>
    <property type="molecule type" value="Genomic_DNA"/>
</dbReference>
<evidence type="ECO:0000313" key="3">
    <source>
        <dbReference type="Proteomes" id="UP000245507"/>
    </source>
</evidence>
<keyword evidence="1" id="KW-1133">Transmembrane helix</keyword>
<name>A0A316TAE3_9ACTN</name>
<feature type="transmembrane region" description="Helical" evidence="1">
    <location>
        <begin position="130"/>
        <end position="150"/>
    </location>
</feature>
<dbReference type="AlphaFoldDB" id="A0A316TAE3"/>
<protein>
    <submittedName>
        <fullName evidence="2">DUF1772 domain-containing protein</fullName>
    </submittedName>
</protein>
<proteinExistence type="predicted"/>
<dbReference type="Proteomes" id="UP000245507">
    <property type="component" value="Unassembled WGS sequence"/>
</dbReference>
<reference evidence="2 3" key="1">
    <citation type="submission" date="2018-05" db="EMBL/GenBank/DDBJ databases">
        <title>Nocardioides silvaticus genome.</title>
        <authorList>
            <person name="Li C."/>
            <person name="Wang G."/>
        </authorList>
    </citation>
    <scope>NUCLEOTIDE SEQUENCE [LARGE SCALE GENOMIC DNA]</scope>
    <source>
        <strain evidence="2 3">CCTCC AB 2018079</strain>
    </source>
</reference>
<dbReference type="Pfam" id="PF08592">
    <property type="entry name" value="Anthrone_oxy"/>
    <property type="match status" value="1"/>
</dbReference>
<gene>
    <name evidence="2" type="ORF">DJ010_19230</name>
</gene>
<keyword evidence="1" id="KW-0472">Membrane</keyword>
<feature type="transmembrane region" description="Helical" evidence="1">
    <location>
        <begin position="39"/>
        <end position="63"/>
    </location>
</feature>
<sequence>MTTGLAAGVFLLYAHTVMPGLRATDDRTFVLAFAAIDRAIINPLFMLTAFLGALVSTVAAAALQWGEDAFGWTVAALVLYLVVVGITPTVHLPRNDALKAAVAEGEPVAPGAVRAAFGEETWVRWNWVRVVLNLAAFVLLCCALVVAGAAR</sequence>
<comment type="caution">
    <text evidence="2">The sequence shown here is derived from an EMBL/GenBank/DDBJ whole genome shotgun (WGS) entry which is preliminary data.</text>
</comment>
<organism evidence="2 3">
    <name type="scientific">Nocardioides silvaticus</name>
    <dbReference type="NCBI Taxonomy" id="2201891"/>
    <lineage>
        <taxon>Bacteria</taxon>
        <taxon>Bacillati</taxon>
        <taxon>Actinomycetota</taxon>
        <taxon>Actinomycetes</taxon>
        <taxon>Propionibacteriales</taxon>
        <taxon>Nocardioidaceae</taxon>
        <taxon>Nocardioides</taxon>
    </lineage>
</organism>
<evidence type="ECO:0000256" key="1">
    <source>
        <dbReference type="SAM" id="Phobius"/>
    </source>
</evidence>
<feature type="transmembrane region" description="Helical" evidence="1">
    <location>
        <begin position="70"/>
        <end position="90"/>
    </location>
</feature>
<accession>A0A316TAE3</accession>
<dbReference type="InterPro" id="IPR013901">
    <property type="entry name" value="Anthrone_oxy"/>
</dbReference>
<keyword evidence="3" id="KW-1185">Reference proteome</keyword>
<evidence type="ECO:0000313" key="2">
    <source>
        <dbReference type="EMBL" id="PWN01370.1"/>
    </source>
</evidence>
<keyword evidence="1" id="KW-0812">Transmembrane</keyword>
<dbReference type="OrthoDB" id="428263at2"/>